<name>A0A6G0VSS1_APHCR</name>
<dbReference type="Proteomes" id="UP000478052">
    <property type="component" value="Unassembled WGS sequence"/>
</dbReference>
<proteinExistence type="predicted"/>
<dbReference type="EMBL" id="VUJU01012645">
    <property type="protein sequence ID" value="KAF0707155.1"/>
    <property type="molecule type" value="Genomic_DNA"/>
</dbReference>
<dbReference type="AlphaFoldDB" id="A0A6G0VSS1"/>
<comment type="caution">
    <text evidence="1">The sequence shown here is derived from an EMBL/GenBank/DDBJ whole genome shotgun (WGS) entry which is preliminary data.</text>
</comment>
<evidence type="ECO:0000313" key="2">
    <source>
        <dbReference type="Proteomes" id="UP000478052"/>
    </source>
</evidence>
<evidence type="ECO:0000313" key="1">
    <source>
        <dbReference type="EMBL" id="KAF0707155.1"/>
    </source>
</evidence>
<keyword evidence="2" id="KW-1185">Reference proteome</keyword>
<organism evidence="1 2">
    <name type="scientific">Aphis craccivora</name>
    <name type="common">Cowpea aphid</name>
    <dbReference type="NCBI Taxonomy" id="307492"/>
    <lineage>
        <taxon>Eukaryota</taxon>
        <taxon>Metazoa</taxon>
        <taxon>Ecdysozoa</taxon>
        <taxon>Arthropoda</taxon>
        <taxon>Hexapoda</taxon>
        <taxon>Insecta</taxon>
        <taxon>Pterygota</taxon>
        <taxon>Neoptera</taxon>
        <taxon>Paraneoptera</taxon>
        <taxon>Hemiptera</taxon>
        <taxon>Sternorrhyncha</taxon>
        <taxon>Aphidomorpha</taxon>
        <taxon>Aphidoidea</taxon>
        <taxon>Aphididae</taxon>
        <taxon>Aphidini</taxon>
        <taxon>Aphis</taxon>
        <taxon>Aphis</taxon>
    </lineage>
</organism>
<reference evidence="1 2" key="1">
    <citation type="submission" date="2019-08" db="EMBL/GenBank/DDBJ databases">
        <title>Whole genome of Aphis craccivora.</title>
        <authorList>
            <person name="Voronova N.V."/>
            <person name="Shulinski R.S."/>
            <person name="Bandarenka Y.V."/>
            <person name="Zhorov D.G."/>
            <person name="Warner D."/>
        </authorList>
    </citation>
    <scope>NUCLEOTIDE SEQUENCE [LARGE SCALE GENOMIC DNA]</scope>
    <source>
        <strain evidence="1">180601</strain>
        <tissue evidence="1">Whole Body</tissue>
    </source>
</reference>
<sequence length="22" mass="2520">MSISLAKYMADQIVAMFKTEIE</sequence>
<gene>
    <name evidence="1" type="ORF">FWK35_00032436</name>
</gene>
<protein>
    <submittedName>
        <fullName evidence="1">Uncharacterized protein</fullName>
    </submittedName>
</protein>
<accession>A0A6G0VSS1</accession>
<feature type="non-terminal residue" evidence="1">
    <location>
        <position position="22"/>
    </location>
</feature>